<feature type="compositionally biased region" description="Polar residues" evidence="1">
    <location>
        <begin position="541"/>
        <end position="555"/>
    </location>
</feature>
<reference evidence="2 3" key="1">
    <citation type="submission" date="2020-01" db="EMBL/GenBank/DDBJ databases">
        <authorList>
            <person name="Gupta K D."/>
        </authorList>
    </citation>
    <scope>NUCLEOTIDE SEQUENCE [LARGE SCALE GENOMIC DNA]</scope>
</reference>
<feature type="compositionally biased region" description="Polar residues" evidence="1">
    <location>
        <begin position="486"/>
        <end position="511"/>
    </location>
</feature>
<dbReference type="Proteomes" id="UP000467700">
    <property type="component" value="Unassembled WGS sequence"/>
</dbReference>
<feature type="compositionally biased region" description="Low complexity" evidence="1">
    <location>
        <begin position="603"/>
        <end position="631"/>
    </location>
</feature>
<feature type="compositionally biased region" description="Polar residues" evidence="1">
    <location>
        <begin position="393"/>
        <end position="413"/>
    </location>
</feature>
<feature type="compositionally biased region" description="Basic residues" evidence="1">
    <location>
        <begin position="439"/>
        <end position="448"/>
    </location>
</feature>
<feature type="compositionally biased region" description="Low complexity" evidence="1">
    <location>
        <begin position="705"/>
        <end position="717"/>
    </location>
</feature>
<feature type="compositionally biased region" description="Polar residues" evidence="1">
    <location>
        <begin position="143"/>
        <end position="156"/>
    </location>
</feature>
<proteinExistence type="predicted"/>
<feature type="compositionally biased region" description="Polar residues" evidence="1">
    <location>
        <begin position="421"/>
        <end position="431"/>
    </location>
</feature>
<keyword evidence="3" id="KW-1185">Reference proteome</keyword>
<feature type="compositionally biased region" description="Polar residues" evidence="1">
    <location>
        <begin position="80"/>
        <end position="95"/>
    </location>
</feature>
<feature type="compositionally biased region" description="Basic and acidic residues" evidence="1">
    <location>
        <begin position="21"/>
        <end position="35"/>
    </location>
</feature>
<feature type="region of interest" description="Disordered" evidence="1">
    <location>
        <begin position="55"/>
        <end position="363"/>
    </location>
</feature>
<feature type="compositionally biased region" description="Polar residues" evidence="1">
    <location>
        <begin position="174"/>
        <end position="183"/>
    </location>
</feature>
<feature type="compositionally biased region" description="Low complexity" evidence="1">
    <location>
        <begin position="226"/>
        <end position="245"/>
    </location>
</feature>
<dbReference type="AlphaFoldDB" id="A0A8S0XM64"/>
<feature type="compositionally biased region" description="Pro residues" evidence="1">
    <location>
        <begin position="791"/>
        <end position="836"/>
    </location>
</feature>
<feature type="compositionally biased region" description="Polar residues" evidence="1">
    <location>
        <begin position="566"/>
        <end position="576"/>
    </location>
</feature>
<evidence type="ECO:0000313" key="2">
    <source>
        <dbReference type="EMBL" id="CAA7265943.1"/>
    </source>
</evidence>
<name>A0A8S0XM64_CYCAE</name>
<feature type="compositionally biased region" description="Low complexity" evidence="1">
    <location>
        <begin position="671"/>
        <end position="688"/>
    </location>
</feature>
<protein>
    <submittedName>
        <fullName evidence="2">Uncharacterized protein</fullName>
    </submittedName>
</protein>
<sequence length="936" mass="99417">MPSTLGEPAPRNWWSLSRSPSGKDLHSKFTQEKPMRRSAPGLSFNSFASAIGLKTKKHHIAIQEPPSPVDPHPPPLASPRSTGTRPASKAASSTRSRVDSLEPRTPLDYQHRDRRHSLLTLSDTDPFAGRPPTIAAPLPHTPSDPNRLSAYSNPSVTDFAHRKGTDPPPFNRVSYASTSSNSHELVPAVPFSPPPKGSSDVRKLHTKRSAGSLQVQRSDLLSRQTSIPSPTSPAPSSALPNSAQSRPKLRARGMTDTGTSHKAGFFVEDRSASRKSSQKATSPKNPTPSSPHDIQLKPETPISPRVVIRQPSVSRFQSPPSAPPVHSLPATPNPIMEEPPRNRAGIGAQTEPAPRTSSSSSISLTNDMFAVPFQGTGPFSQTIHDYALENDSKTAPSSPRTLRKALSQSSLNRRNAPYASPTPSIPKTSPLQLPAEKVKKQRSFHHPRLPIPPVPLSIRTSTSSNSTSFPSLSDFGSPPPSDHRTSSTSSFGRKRLFSNSSQRPSTSQCVPTSAREDDSLSIFSLRSDPDSHLGPYKHWPSNITASPPVPTSSSFWDEGSPDIGPTSPSSRSQSEYMPQAILSRDELAKIEASVESLNTLEPASTSYSTANSNSLSGSGSNSRSRGFSLLSASTVASELDMEEEHTDRVPVGLSPPPSARPGTRQRSLRMSAQSASSAHSKASNRSGVSSGGGSRASSPPPPQPSRSTSGTGSGNIRRNADASTRGGGGAESAAIGHTGVAQVAMRVPSPSSGSFMTSLPPPPRHRQRTRVSSKPDLPGASISSTASTVTPTPPIPSPIPSFAPISSPTPPPTSLTPSPSITPTPSPLIPFTPPPLHLSSFRKSGASSSTLSMRSKSSVERAMHRRSIMRKPSFLEIEDDSDQEDIEDVVLVRPGSSGLVGGLVRPPPSVGEEVEEVSASFLDLARESFETARSER</sequence>
<dbReference type="OrthoDB" id="3195323at2759"/>
<organism evidence="2 3">
    <name type="scientific">Cyclocybe aegerita</name>
    <name type="common">Black poplar mushroom</name>
    <name type="synonym">Agrocybe aegerita</name>
    <dbReference type="NCBI Taxonomy" id="1973307"/>
    <lineage>
        <taxon>Eukaryota</taxon>
        <taxon>Fungi</taxon>
        <taxon>Dikarya</taxon>
        <taxon>Basidiomycota</taxon>
        <taxon>Agaricomycotina</taxon>
        <taxon>Agaricomycetes</taxon>
        <taxon>Agaricomycetidae</taxon>
        <taxon>Agaricales</taxon>
        <taxon>Agaricineae</taxon>
        <taxon>Bolbitiaceae</taxon>
        <taxon>Cyclocybe</taxon>
    </lineage>
</organism>
<feature type="compositionally biased region" description="Pro residues" evidence="1">
    <location>
        <begin position="65"/>
        <end position="77"/>
    </location>
</feature>
<comment type="caution">
    <text evidence="2">The sequence shown here is derived from an EMBL/GenBank/DDBJ whole genome shotgun (WGS) entry which is preliminary data.</text>
</comment>
<feature type="compositionally biased region" description="Polar residues" evidence="1">
    <location>
        <begin position="209"/>
        <end position="225"/>
    </location>
</feature>
<accession>A0A8S0XM64</accession>
<gene>
    <name evidence="2" type="ORF">AAE3_LOCUS8165</name>
</gene>
<feature type="compositionally biased region" description="Low complexity" evidence="1">
    <location>
        <begin position="847"/>
        <end position="856"/>
    </location>
</feature>
<feature type="region of interest" description="Disordered" evidence="1">
    <location>
        <begin position="375"/>
        <end position="583"/>
    </location>
</feature>
<dbReference type="EMBL" id="CACVBS010000051">
    <property type="protein sequence ID" value="CAA7265943.1"/>
    <property type="molecule type" value="Genomic_DNA"/>
</dbReference>
<feature type="compositionally biased region" description="Low complexity" evidence="1">
    <location>
        <begin position="457"/>
        <end position="473"/>
    </location>
</feature>
<evidence type="ECO:0000313" key="3">
    <source>
        <dbReference type="Proteomes" id="UP000467700"/>
    </source>
</evidence>
<evidence type="ECO:0000256" key="1">
    <source>
        <dbReference type="SAM" id="MobiDB-lite"/>
    </source>
</evidence>
<feature type="compositionally biased region" description="Low complexity" evidence="1">
    <location>
        <begin position="781"/>
        <end position="790"/>
    </location>
</feature>
<feature type="region of interest" description="Disordered" evidence="1">
    <location>
        <begin position="1"/>
        <end position="43"/>
    </location>
</feature>
<feature type="region of interest" description="Disordered" evidence="1">
    <location>
        <begin position="600"/>
        <end position="865"/>
    </location>
</feature>
<feature type="compositionally biased region" description="Polar residues" evidence="1">
    <location>
        <begin position="274"/>
        <end position="284"/>
    </location>
</feature>